<protein>
    <submittedName>
        <fullName evidence="1">Uncharacterized protein</fullName>
    </submittedName>
</protein>
<name>A0ABY9PYR2_9FIRM</name>
<organism evidence="1 2">
    <name type="scientific">Terrisporobacter mayombei</name>
    <dbReference type="NCBI Taxonomy" id="1541"/>
    <lineage>
        <taxon>Bacteria</taxon>
        <taxon>Bacillati</taxon>
        <taxon>Bacillota</taxon>
        <taxon>Clostridia</taxon>
        <taxon>Peptostreptococcales</taxon>
        <taxon>Peptostreptococcaceae</taxon>
        <taxon>Terrisporobacter</taxon>
    </lineage>
</organism>
<keyword evidence="2" id="KW-1185">Reference proteome</keyword>
<accession>A0ABY9PYR2</accession>
<dbReference type="EMBL" id="CP101637">
    <property type="protein sequence ID" value="WMT80858.1"/>
    <property type="molecule type" value="Genomic_DNA"/>
</dbReference>
<reference evidence="1 2" key="1">
    <citation type="submission" date="2022-07" db="EMBL/GenBank/DDBJ databases">
        <title>Genome sequence of Terrisporobacter mayombei DSM6539.</title>
        <authorList>
            <person name="Boeer T."/>
            <person name="Bengelsdorf F.R."/>
            <person name="Daniel R."/>
            <person name="Poehlein A."/>
        </authorList>
    </citation>
    <scope>NUCLEOTIDE SEQUENCE [LARGE SCALE GENOMIC DNA]</scope>
    <source>
        <strain evidence="1 2">DSM 6539</strain>
    </source>
</reference>
<gene>
    <name evidence="1" type="ORF">TEMA_11800</name>
</gene>
<proteinExistence type="predicted"/>
<evidence type="ECO:0000313" key="2">
    <source>
        <dbReference type="Proteomes" id="UP001235030"/>
    </source>
</evidence>
<evidence type="ECO:0000313" key="1">
    <source>
        <dbReference type="EMBL" id="WMT80858.1"/>
    </source>
</evidence>
<dbReference type="Proteomes" id="UP001235030">
    <property type="component" value="Chromosome"/>
</dbReference>
<sequence>MGAKMKNRLLIKQGLYSRAYDIFESIAGGYTFDSILDTFPKLSTKEYYCYLMYAISRDETPDKHMTLCQILMFMKPFLDDDYSIIYWHIKRVINLFPEYIDIKIWALDVFWGCPTSPLSDEEFYDFAKVTLEFYPNHEVAIEIVKDKRWNNKLYI</sequence>